<comment type="caution">
    <text evidence="11">The sequence shown here is derived from an EMBL/GenBank/DDBJ whole genome shotgun (WGS) entry which is preliminary data.</text>
</comment>
<reference evidence="11" key="1">
    <citation type="submission" date="2021-02" db="EMBL/GenBank/DDBJ databases">
        <title>The CRISPR/cas machinery reduction and long-range gene transfer in the hot spring cyanobacterium Synechococcus.</title>
        <authorList>
            <person name="Dvorak P."/>
            <person name="Jahodarova E."/>
            <person name="Hasler P."/>
            <person name="Poulickova A."/>
        </authorList>
    </citation>
    <scope>NUCLEOTIDE SEQUENCE</scope>
    <source>
        <strain evidence="11">Rupite</strain>
    </source>
</reference>
<comment type="similarity">
    <text evidence="3 8">Belongs to the peptidase S26 family.</text>
</comment>
<evidence type="ECO:0000256" key="8">
    <source>
        <dbReference type="RuleBase" id="RU362042"/>
    </source>
</evidence>
<dbReference type="PROSITE" id="PS00501">
    <property type="entry name" value="SPASE_I_1"/>
    <property type="match status" value="1"/>
</dbReference>
<gene>
    <name evidence="11" type="primary">lepB</name>
    <name evidence="11" type="ORF">JX360_08075</name>
</gene>
<dbReference type="Pfam" id="PF10502">
    <property type="entry name" value="Peptidase_S26"/>
    <property type="match status" value="1"/>
</dbReference>
<dbReference type="PROSITE" id="PS00760">
    <property type="entry name" value="SPASE_I_2"/>
    <property type="match status" value="1"/>
</dbReference>
<evidence type="ECO:0000313" key="11">
    <source>
        <dbReference type="EMBL" id="MCJ2542860.1"/>
    </source>
</evidence>
<evidence type="ECO:0000256" key="4">
    <source>
        <dbReference type="ARBA" id="ARBA00013208"/>
    </source>
</evidence>
<dbReference type="GO" id="GO:0009003">
    <property type="term" value="F:signal peptidase activity"/>
    <property type="evidence" value="ECO:0007669"/>
    <property type="project" value="UniProtKB-EC"/>
</dbReference>
<dbReference type="NCBIfam" id="TIGR02227">
    <property type="entry name" value="sigpep_I_bact"/>
    <property type="match status" value="1"/>
</dbReference>
<evidence type="ECO:0000256" key="1">
    <source>
        <dbReference type="ARBA" id="ARBA00000677"/>
    </source>
</evidence>
<dbReference type="SUPFAM" id="SSF51306">
    <property type="entry name" value="LexA/Signal peptidase"/>
    <property type="match status" value="1"/>
</dbReference>
<dbReference type="InterPro" id="IPR019758">
    <property type="entry name" value="Pept_S26A_signal_pept_1_CS"/>
</dbReference>
<evidence type="ECO:0000256" key="9">
    <source>
        <dbReference type="SAM" id="MobiDB-lite"/>
    </source>
</evidence>
<dbReference type="Gene3D" id="2.10.109.10">
    <property type="entry name" value="Umud Fragment, subunit A"/>
    <property type="match status" value="1"/>
</dbReference>
<evidence type="ECO:0000259" key="10">
    <source>
        <dbReference type="Pfam" id="PF10502"/>
    </source>
</evidence>
<evidence type="ECO:0000256" key="6">
    <source>
        <dbReference type="ARBA" id="ARBA00022801"/>
    </source>
</evidence>
<dbReference type="PANTHER" id="PTHR43390:SF1">
    <property type="entry name" value="CHLOROPLAST PROCESSING PEPTIDASE"/>
    <property type="match status" value="1"/>
</dbReference>
<proteinExistence type="inferred from homology"/>
<dbReference type="InterPro" id="IPR019757">
    <property type="entry name" value="Pept_S26A_signal_pept_1_Lys-AS"/>
</dbReference>
<organism evidence="11 12">
    <name type="scientific">Thermostichus vulcanus str. 'Rupite'</name>
    <dbReference type="NCBI Taxonomy" id="2813851"/>
    <lineage>
        <taxon>Bacteria</taxon>
        <taxon>Bacillati</taxon>
        <taxon>Cyanobacteriota</taxon>
        <taxon>Cyanophyceae</taxon>
        <taxon>Thermostichales</taxon>
        <taxon>Thermostichaceae</taxon>
        <taxon>Thermostichus</taxon>
    </lineage>
</organism>
<dbReference type="EC" id="3.4.21.89" evidence="4 7"/>
<dbReference type="EMBL" id="JAFIRA010000016">
    <property type="protein sequence ID" value="MCJ2542860.1"/>
    <property type="molecule type" value="Genomic_DNA"/>
</dbReference>
<comment type="subcellular location">
    <subcellularLocation>
        <location evidence="2">Cell membrane</location>
        <topology evidence="2">Single-pass type II membrane protein</topology>
    </subcellularLocation>
    <subcellularLocation>
        <location evidence="8">Membrane</location>
        <topology evidence="8">Single-pass type II membrane protein</topology>
    </subcellularLocation>
</comment>
<dbReference type="InterPro" id="IPR019756">
    <property type="entry name" value="Pept_S26A_signal_pept_1_Ser-AS"/>
</dbReference>
<dbReference type="RefSeq" id="WP_244350139.1">
    <property type="nucleotide sequence ID" value="NZ_JAFIRA010000016.1"/>
</dbReference>
<dbReference type="CDD" id="cd06530">
    <property type="entry name" value="S26_SPase_I"/>
    <property type="match status" value="1"/>
</dbReference>
<accession>A0ABT0CBW6</accession>
<evidence type="ECO:0000256" key="7">
    <source>
        <dbReference type="RuleBase" id="RU003993"/>
    </source>
</evidence>
<keyword evidence="12" id="KW-1185">Reference proteome</keyword>
<feature type="domain" description="Peptidase S26" evidence="10">
    <location>
        <begin position="34"/>
        <end position="200"/>
    </location>
</feature>
<feature type="region of interest" description="Disordered" evidence="9">
    <location>
        <begin position="1"/>
        <end position="20"/>
    </location>
</feature>
<keyword evidence="6 7" id="KW-0378">Hydrolase</keyword>
<evidence type="ECO:0000313" key="12">
    <source>
        <dbReference type="Proteomes" id="UP000830835"/>
    </source>
</evidence>
<protein>
    <recommendedName>
        <fullName evidence="4 7">Signal peptidase I</fullName>
        <ecNumber evidence="4 7">3.4.21.89</ecNumber>
    </recommendedName>
</protein>
<dbReference type="InterPro" id="IPR019533">
    <property type="entry name" value="Peptidase_S26"/>
</dbReference>
<evidence type="ECO:0000256" key="5">
    <source>
        <dbReference type="ARBA" id="ARBA00022670"/>
    </source>
</evidence>
<evidence type="ECO:0000256" key="3">
    <source>
        <dbReference type="ARBA" id="ARBA00009370"/>
    </source>
</evidence>
<dbReference type="InterPro" id="IPR000223">
    <property type="entry name" value="Pept_S26A_signal_pept_1"/>
</dbReference>
<evidence type="ECO:0000256" key="2">
    <source>
        <dbReference type="ARBA" id="ARBA00004401"/>
    </source>
</evidence>
<keyword evidence="5 7" id="KW-0645">Protease</keyword>
<name>A0ABT0CBW6_THEVL</name>
<comment type="catalytic activity">
    <reaction evidence="1 7">
        <text>Cleavage of hydrophobic, N-terminal signal or leader sequences from secreted and periplasmic proteins.</text>
        <dbReference type="EC" id="3.4.21.89"/>
    </reaction>
</comment>
<dbReference type="Proteomes" id="UP000830835">
    <property type="component" value="Unassembled WGS sequence"/>
</dbReference>
<dbReference type="InterPro" id="IPR036286">
    <property type="entry name" value="LexA/Signal_pep-like_sf"/>
</dbReference>
<sequence length="233" mass="26240">MPPEDPASLPKPNLPKSELPAHSGSRSWWQSQRENVLTLLLALLLAFGIRTFVAEARWIPSDSMLPTLEEGDRLVVEKVSYRFSSPKRGDIIVFNPPAKLNFDGAYIKRVIGLPGDRMRIVDGKIFINGIPLQEDYIYAPPNYSCPGDRCPGVRVQGSDFVVPPDSYFVMGDNRNDSQDSHVWGFLPEENIIGNTIFRFWPPNRLHFFATQKYPELLSEAQVLRNPTPQDGGS</sequence>
<dbReference type="PANTHER" id="PTHR43390">
    <property type="entry name" value="SIGNAL PEPTIDASE I"/>
    <property type="match status" value="1"/>
</dbReference>
<dbReference type="PROSITE" id="PS00761">
    <property type="entry name" value="SPASE_I_3"/>
    <property type="match status" value="1"/>
</dbReference>
<dbReference type="PRINTS" id="PR00727">
    <property type="entry name" value="LEADERPTASE"/>
</dbReference>